<dbReference type="InterPro" id="IPR013196">
    <property type="entry name" value="HTH_11"/>
</dbReference>
<feature type="domain" description="HTH deoR-type" evidence="3">
    <location>
        <begin position="15"/>
        <end position="70"/>
    </location>
</feature>
<evidence type="ECO:0000256" key="2">
    <source>
        <dbReference type="ARBA" id="ARBA00023163"/>
    </source>
</evidence>
<evidence type="ECO:0000256" key="1">
    <source>
        <dbReference type="ARBA" id="ARBA00023015"/>
    </source>
</evidence>
<sequence>MTTDLRGNFLSPMNRIDRLTAILIQLQGKKIVKASEISERFNISLRTVYRDVKALQEAGVPIGAEAGTGYYIVDGYHLPPVMFSKEEAAALLTAEKLMEKYSDHSNEKQFGFAMEKIRSVLRGSDKDYLENLDDNIAVVKYQPLHLQGDDFPNKFLSDIQQSIGNQQVLSMEYFSFKDEVATRREIEPVGIFHMSHNWHLIAWCRLRQGYRNFRIDRIRKLQVQPERYEKAKHVSLKDYMATQFKMEGEEFEECRILMETRVVKYINSQKYYFGLVAERNLGEKTEMVFLQPPRGYFPRWLITFGNSVEVLGPDSLKEWVIKYATEIRDHYLK</sequence>
<dbReference type="InterPro" id="IPR036390">
    <property type="entry name" value="WH_DNA-bd_sf"/>
</dbReference>
<dbReference type="InterPro" id="IPR028349">
    <property type="entry name" value="PafC-like"/>
</dbReference>
<dbReference type="Proteomes" id="UP000249819">
    <property type="component" value="Unassembled WGS sequence"/>
</dbReference>
<keyword evidence="1" id="KW-0805">Transcription regulation</keyword>
<name>A0A327VMC6_9BACT</name>
<dbReference type="GO" id="GO:0003700">
    <property type="term" value="F:DNA-binding transcription factor activity"/>
    <property type="evidence" value="ECO:0007669"/>
    <property type="project" value="InterPro"/>
</dbReference>
<evidence type="ECO:0000313" key="5">
    <source>
        <dbReference type="Proteomes" id="UP000249819"/>
    </source>
</evidence>
<gene>
    <name evidence="4" type="ORF">CLV59_109286</name>
</gene>
<evidence type="ECO:0000259" key="3">
    <source>
        <dbReference type="PROSITE" id="PS51000"/>
    </source>
</evidence>
<evidence type="ECO:0000313" key="4">
    <source>
        <dbReference type="EMBL" id="RAJ75672.1"/>
    </source>
</evidence>
<dbReference type="SUPFAM" id="SSF46785">
    <property type="entry name" value="Winged helix' DNA-binding domain"/>
    <property type="match status" value="1"/>
</dbReference>
<keyword evidence="4" id="KW-0238">DNA-binding</keyword>
<keyword evidence="2" id="KW-0804">Transcription</keyword>
<proteinExistence type="predicted"/>
<dbReference type="InterPro" id="IPR001034">
    <property type="entry name" value="DeoR_HTH"/>
</dbReference>
<dbReference type="PANTHER" id="PTHR34580:SF1">
    <property type="entry name" value="PROTEIN PAFC"/>
    <property type="match status" value="1"/>
</dbReference>
<dbReference type="Pfam" id="PF13280">
    <property type="entry name" value="WYL"/>
    <property type="match status" value="1"/>
</dbReference>
<dbReference type="PANTHER" id="PTHR34580">
    <property type="match status" value="1"/>
</dbReference>
<dbReference type="InterPro" id="IPR026881">
    <property type="entry name" value="WYL_dom"/>
</dbReference>
<dbReference type="Gene3D" id="1.10.10.10">
    <property type="entry name" value="Winged helix-like DNA-binding domain superfamily/Winged helix DNA-binding domain"/>
    <property type="match status" value="1"/>
</dbReference>
<protein>
    <submittedName>
        <fullName evidence="4">Putative DNA-binding transcriptional regulator YafY</fullName>
    </submittedName>
</protein>
<dbReference type="Pfam" id="PF08279">
    <property type="entry name" value="HTH_11"/>
    <property type="match status" value="1"/>
</dbReference>
<accession>A0A327VMC6</accession>
<dbReference type="EMBL" id="QLMA01000009">
    <property type="protein sequence ID" value="RAJ75672.1"/>
    <property type="molecule type" value="Genomic_DNA"/>
</dbReference>
<organism evidence="4 5">
    <name type="scientific">Chitinophaga dinghuensis</name>
    <dbReference type="NCBI Taxonomy" id="1539050"/>
    <lineage>
        <taxon>Bacteria</taxon>
        <taxon>Pseudomonadati</taxon>
        <taxon>Bacteroidota</taxon>
        <taxon>Chitinophagia</taxon>
        <taxon>Chitinophagales</taxon>
        <taxon>Chitinophagaceae</taxon>
        <taxon>Chitinophaga</taxon>
    </lineage>
</organism>
<dbReference type="PROSITE" id="PS51000">
    <property type="entry name" value="HTH_DEOR_2"/>
    <property type="match status" value="1"/>
</dbReference>
<dbReference type="GO" id="GO:0003677">
    <property type="term" value="F:DNA binding"/>
    <property type="evidence" value="ECO:0007669"/>
    <property type="project" value="UniProtKB-KW"/>
</dbReference>
<reference evidence="4 5" key="1">
    <citation type="submission" date="2018-06" db="EMBL/GenBank/DDBJ databases">
        <title>Genomic Encyclopedia of Archaeal and Bacterial Type Strains, Phase II (KMG-II): from individual species to whole genera.</title>
        <authorList>
            <person name="Goeker M."/>
        </authorList>
    </citation>
    <scope>NUCLEOTIDE SEQUENCE [LARGE SCALE GENOMIC DNA]</scope>
    <source>
        <strain evidence="4 5">DSM 29821</strain>
    </source>
</reference>
<comment type="caution">
    <text evidence="4">The sequence shown here is derived from an EMBL/GenBank/DDBJ whole genome shotgun (WGS) entry which is preliminary data.</text>
</comment>
<dbReference type="InterPro" id="IPR036388">
    <property type="entry name" value="WH-like_DNA-bd_sf"/>
</dbReference>
<dbReference type="InterPro" id="IPR051534">
    <property type="entry name" value="CBASS_pafABC_assoc_protein"/>
</dbReference>
<keyword evidence="5" id="KW-1185">Reference proteome</keyword>
<dbReference type="PROSITE" id="PS52050">
    <property type="entry name" value="WYL"/>
    <property type="match status" value="1"/>
</dbReference>
<dbReference type="PIRSF" id="PIRSF016838">
    <property type="entry name" value="PafC"/>
    <property type="match status" value="1"/>
</dbReference>
<dbReference type="AlphaFoldDB" id="A0A327VMC6"/>